<protein>
    <submittedName>
        <fullName evidence="1">Uncharacterized protein</fullName>
    </submittedName>
</protein>
<comment type="caution">
    <text evidence="1">The sequence shown here is derived from an EMBL/GenBank/DDBJ whole genome shotgun (WGS) entry which is preliminary data.</text>
</comment>
<gene>
    <name evidence="1" type="ORF">SAMN05216409_101240</name>
</gene>
<evidence type="ECO:0000313" key="1">
    <source>
        <dbReference type="EMBL" id="SEP60238.1"/>
    </source>
</evidence>
<dbReference type="EMBL" id="FOEV01000001">
    <property type="protein sequence ID" value="SEP60238.1"/>
    <property type="molecule type" value="Genomic_DNA"/>
</dbReference>
<organism evidence="1 2">
    <name type="scientific">Pseudomonas lutea</name>
    <dbReference type="NCBI Taxonomy" id="243924"/>
    <lineage>
        <taxon>Bacteria</taxon>
        <taxon>Pseudomonadati</taxon>
        <taxon>Pseudomonadota</taxon>
        <taxon>Gammaproteobacteria</taxon>
        <taxon>Pseudomonadales</taxon>
        <taxon>Pseudomonadaceae</taxon>
        <taxon>Pseudomonas</taxon>
    </lineage>
</organism>
<accession>A0A9X8QHI3</accession>
<dbReference type="Proteomes" id="UP000183210">
    <property type="component" value="Unassembled WGS sequence"/>
</dbReference>
<sequence>MDCIERNVQDMPEVFSACKTWPAFPDWQIAAKATFQQGSEFTPSSKVGEGLYDLDIALLDAKVNTPVAKTYEAGAIESDAVAFEDLVIDTARYQLASDVRAFGIRILNKHRSGVTPFEEGVLTLYTKEGANLRAMLRELVVCKYNAERFDDCESTHSETNRTVAIGKTQSHGFNDLVVTTVNTFNQGVLVKGKCKQERSTERTQETIHYDGHRYVVPDTLR</sequence>
<proteinExistence type="predicted"/>
<name>A0A9X8QHI3_9PSED</name>
<reference evidence="1 2" key="1">
    <citation type="submission" date="2016-10" db="EMBL/GenBank/DDBJ databases">
        <authorList>
            <person name="Varghese N."/>
            <person name="Submissions S."/>
        </authorList>
    </citation>
    <scope>NUCLEOTIDE SEQUENCE [LARGE SCALE GENOMIC DNA]</scope>
    <source>
        <strain evidence="1 2">LMG 21974</strain>
    </source>
</reference>
<dbReference type="AlphaFoldDB" id="A0A9X8QHI3"/>
<evidence type="ECO:0000313" key="2">
    <source>
        <dbReference type="Proteomes" id="UP000183210"/>
    </source>
</evidence>